<dbReference type="InterPro" id="IPR036901">
    <property type="entry name" value="Asp/Orn_carbamoylTrfase_sf"/>
</dbReference>
<feature type="domain" description="Aspartate/ornithine carbamoyltransferase carbamoyl-P binding" evidence="2">
    <location>
        <begin position="5"/>
        <end position="135"/>
    </location>
</feature>
<dbReference type="PROSITE" id="PS00097">
    <property type="entry name" value="CARBAMOYLTRANSFERASE"/>
    <property type="match status" value="1"/>
</dbReference>
<sequence>MLDVKDDLDEIINLAIDLKKKSKNGEPIEYLKGKTLGMIFEKSSTRTRVSFEVAMTKLGGHSIYLSKNDIQLGRGETIEDTAIVLSRYCDLLMYRAMKSEDMKELAKYASVPVISGLDNKEHPCQVITDLMTIKEYKGRLKGLNFVYIGDGANNMSHSYLLGCAVAGMNVKIVSP</sequence>
<keyword evidence="1" id="KW-0808">Transferase</keyword>
<dbReference type="PANTHER" id="PTHR45753:SF3">
    <property type="entry name" value="ORNITHINE TRANSCARBAMYLASE, MITOCHONDRIAL"/>
    <property type="match status" value="1"/>
</dbReference>
<evidence type="ECO:0000256" key="1">
    <source>
        <dbReference type="ARBA" id="ARBA00022679"/>
    </source>
</evidence>
<dbReference type="SUPFAM" id="SSF53671">
    <property type="entry name" value="Aspartate/ornithine carbamoyltransferase"/>
    <property type="match status" value="1"/>
</dbReference>
<dbReference type="AlphaFoldDB" id="X1C085"/>
<protein>
    <recommendedName>
        <fullName evidence="2">Aspartate/ornithine carbamoyltransferase carbamoyl-P binding domain-containing protein</fullName>
    </recommendedName>
</protein>
<evidence type="ECO:0000259" key="2">
    <source>
        <dbReference type="Pfam" id="PF02729"/>
    </source>
</evidence>
<dbReference type="InterPro" id="IPR006130">
    <property type="entry name" value="Asp/Orn_carbamoylTrfase"/>
</dbReference>
<dbReference type="InterPro" id="IPR002292">
    <property type="entry name" value="Orn/put_carbamltrans"/>
</dbReference>
<dbReference type="InterPro" id="IPR006132">
    <property type="entry name" value="Asp/Orn_carbamoyltranf_P-bd"/>
</dbReference>
<organism evidence="3">
    <name type="scientific">marine sediment metagenome</name>
    <dbReference type="NCBI Taxonomy" id="412755"/>
    <lineage>
        <taxon>unclassified sequences</taxon>
        <taxon>metagenomes</taxon>
        <taxon>ecological metagenomes</taxon>
    </lineage>
</organism>
<feature type="non-terminal residue" evidence="3">
    <location>
        <position position="175"/>
    </location>
</feature>
<proteinExistence type="predicted"/>
<dbReference type="GO" id="GO:0004585">
    <property type="term" value="F:ornithine carbamoyltransferase activity"/>
    <property type="evidence" value="ECO:0007669"/>
    <property type="project" value="TreeGrafter"/>
</dbReference>
<dbReference type="EMBL" id="BART01010671">
    <property type="protein sequence ID" value="GAG89883.1"/>
    <property type="molecule type" value="Genomic_DNA"/>
</dbReference>
<dbReference type="PANTHER" id="PTHR45753">
    <property type="entry name" value="ORNITHINE CARBAMOYLTRANSFERASE, MITOCHONDRIAL"/>
    <property type="match status" value="1"/>
</dbReference>
<dbReference type="GO" id="GO:0019240">
    <property type="term" value="P:citrulline biosynthetic process"/>
    <property type="evidence" value="ECO:0007669"/>
    <property type="project" value="TreeGrafter"/>
</dbReference>
<dbReference type="Gene3D" id="3.40.50.1370">
    <property type="entry name" value="Aspartate/ornithine carbamoyltransferase"/>
    <property type="match status" value="2"/>
</dbReference>
<dbReference type="GO" id="GO:0016597">
    <property type="term" value="F:amino acid binding"/>
    <property type="evidence" value="ECO:0007669"/>
    <property type="project" value="InterPro"/>
</dbReference>
<dbReference type="Pfam" id="PF02729">
    <property type="entry name" value="OTCace_N"/>
    <property type="match status" value="1"/>
</dbReference>
<dbReference type="PRINTS" id="PR00100">
    <property type="entry name" value="AOTCASE"/>
</dbReference>
<name>X1C085_9ZZZZ</name>
<gene>
    <name evidence="3" type="ORF">S01H4_23092</name>
</gene>
<dbReference type="PRINTS" id="PR00102">
    <property type="entry name" value="OTCASE"/>
</dbReference>
<comment type="caution">
    <text evidence="3">The sequence shown here is derived from an EMBL/GenBank/DDBJ whole genome shotgun (WGS) entry which is preliminary data.</text>
</comment>
<dbReference type="GO" id="GO:0042450">
    <property type="term" value="P:L-arginine biosynthetic process via ornithine"/>
    <property type="evidence" value="ECO:0007669"/>
    <property type="project" value="TreeGrafter"/>
</dbReference>
<reference evidence="3" key="1">
    <citation type="journal article" date="2014" name="Front. Microbiol.">
        <title>High frequency of phylogenetically diverse reductive dehalogenase-homologous genes in deep subseafloor sedimentary metagenomes.</title>
        <authorList>
            <person name="Kawai M."/>
            <person name="Futagami T."/>
            <person name="Toyoda A."/>
            <person name="Takaki Y."/>
            <person name="Nishi S."/>
            <person name="Hori S."/>
            <person name="Arai W."/>
            <person name="Tsubouchi T."/>
            <person name="Morono Y."/>
            <person name="Uchiyama I."/>
            <person name="Ito T."/>
            <person name="Fujiyama A."/>
            <person name="Inagaki F."/>
            <person name="Takami H."/>
        </authorList>
    </citation>
    <scope>NUCLEOTIDE SEQUENCE</scope>
    <source>
        <strain evidence="3">Expedition CK06-06</strain>
    </source>
</reference>
<evidence type="ECO:0000313" key="3">
    <source>
        <dbReference type="EMBL" id="GAG89883.1"/>
    </source>
</evidence>
<accession>X1C085</accession>